<dbReference type="GO" id="GO:0016491">
    <property type="term" value="F:oxidoreductase activity"/>
    <property type="evidence" value="ECO:0007669"/>
    <property type="project" value="InterPro"/>
</dbReference>
<name>A0A1M6TER2_PARC5</name>
<evidence type="ECO:0000313" key="3">
    <source>
        <dbReference type="EMBL" id="SHK55441.1"/>
    </source>
</evidence>
<dbReference type="InterPro" id="IPR050553">
    <property type="entry name" value="Thioredoxin_ResA/DsbE_sf"/>
</dbReference>
<sequence>MNKKRLVIIIITLALMGGLYYLITLRQSENNLPKDAENTTYEENEEEKKKPDIAVGEAAPNFTLKNLDEKEVSLKDYRGKIVLINFWATWCKYCDIEMPDLQKLDKENEDLVVLAVDVQESKETVKNYIEKGGYDFEVVLDEEGEVAKMYLASAFPTSYFVDKDGTLLGGIPGMMEYAQMKKILESIRANE</sequence>
<dbReference type="PANTHER" id="PTHR42852">
    <property type="entry name" value="THIOL:DISULFIDE INTERCHANGE PROTEIN DSBE"/>
    <property type="match status" value="1"/>
</dbReference>
<feature type="domain" description="Thioredoxin" evidence="2">
    <location>
        <begin position="53"/>
        <end position="189"/>
    </location>
</feature>
<keyword evidence="4" id="KW-1185">Reference proteome</keyword>
<keyword evidence="1" id="KW-0812">Transmembrane</keyword>
<dbReference type="InterPro" id="IPR036249">
    <property type="entry name" value="Thioredoxin-like_sf"/>
</dbReference>
<keyword evidence="1" id="KW-1133">Transmembrane helix</keyword>
<dbReference type="Pfam" id="PF00578">
    <property type="entry name" value="AhpC-TSA"/>
    <property type="match status" value="1"/>
</dbReference>
<evidence type="ECO:0000259" key="2">
    <source>
        <dbReference type="PROSITE" id="PS51352"/>
    </source>
</evidence>
<dbReference type="RefSeq" id="WP_073153398.1">
    <property type="nucleotide sequence ID" value="NZ_FRAG01000089.1"/>
</dbReference>
<feature type="transmembrane region" description="Helical" evidence="1">
    <location>
        <begin position="6"/>
        <end position="23"/>
    </location>
</feature>
<proteinExistence type="predicted"/>
<evidence type="ECO:0000313" key="4">
    <source>
        <dbReference type="Proteomes" id="UP000184465"/>
    </source>
</evidence>
<dbReference type="PANTHER" id="PTHR42852:SF17">
    <property type="entry name" value="THIOREDOXIN-LIKE PROTEIN HI_1115"/>
    <property type="match status" value="1"/>
</dbReference>
<protein>
    <submittedName>
        <fullName evidence="3">Peroxiredoxin</fullName>
    </submittedName>
</protein>
<gene>
    <name evidence="3" type="ORF">SAMN02745912_03664</name>
</gene>
<accession>A0A1M6TER2</accession>
<evidence type="ECO:0000256" key="1">
    <source>
        <dbReference type="SAM" id="Phobius"/>
    </source>
</evidence>
<keyword evidence="1" id="KW-0472">Membrane</keyword>
<dbReference type="InterPro" id="IPR000866">
    <property type="entry name" value="AhpC/TSA"/>
</dbReference>
<dbReference type="Proteomes" id="UP000184465">
    <property type="component" value="Unassembled WGS sequence"/>
</dbReference>
<dbReference type="GO" id="GO:0016209">
    <property type="term" value="F:antioxidant activity"/>
    <property type="evidence" value="ECO:0007669"/>
    <property type="project" value="InterPro"/>
</dbReference>
<dbReference type="AlphaFoldDB" id="A0A1M6TER2"/>
<dbReference type="PROSITE" id="PS51352">
    <property type="entry name" value="THIOREDOXIN_2"/>
    <property type="match status" value="1"/>
</dbReference>
<dbReference type="InterPro" id="IPR013766">
    <property type="entry name" value="Thioredoxin_domain"/>
</dbReference>
<dbReference type="Gene3D" id="3.40.30.10">
    <property type="entry name" value="Glutaredoxin"/>
    <property type="match status" value="1"/>
</dbReference>
<dbReference type="CDD" id="cd02966">
    <property type="entry name" value="TlpA_like_family"/>
    <property type="match status" value="1"/>
</dbReference>
<organism evidence="3 4">
    <name type="scientific">Paramaledivibacter caminithermalis (strain DSM 15212 / CIP 107654 / DViRD3)</name>
    <name type="common">Clostridium caminithermale</name>
    <dbReference type="NCBI Taxonomy" id="1121301"/>
    <lineage>
        <taxon>Bacteria</taxon>
        <taxon>Bacillati</taxon>
        <taxon>Bacillota</taxon>
        <taxon>Clostridia</taxon>
        <taxon>Peptostreptococcales</taxon>
        <taxon>Caminicellaceae</taxon>
        <taxon>Paramaledivibacter</taxon>
    </lineage>
</organism>
<dbReference type="STRING" id="1121301.SAMN02745912_03664"/>
<dbReference type="SUPFAM" id="SSF52833">
    <property type="entry name" value="Thioredoxin-like"/>
    <property type="match status" value="1"/>
</dbReference>
<reference evidence="3 4" key="1">
    <citation type="submission" date="2016-11" db="EMBL/GenBank/DDBJ databases">
        <authorList>
            <person name="Jaros S."/>
            <person name="Januszkiewicz K."/>
            <person name="Wedrychowicz H."/>
        </authorList>
    </citation>
    <scope>NUCLEOTIDE SEQUENCE [LARGE SCALE GENOMIC DNA]</scope>
    <source>
        <strain evidence="3 4">DSM 15212</strain>
    </source>
</reference>
<dbReference type="EMBL" id="FRAG01000089">
    <property type="protein sequence ID" value="SHK55441.1"/>
    <property type="molecule type" value="Genomic_DNA"/>
</dbReference>